<evidence type="ECO:0000259" key="3">
    <source>
        <dbReference type="Pfam" id="PF04352"/>
    </source>
</evidence>
<evidence type="ECO:0000313" key="4">
    <source>
        <dbReference type="EMBL" id="WGZ89888.1"/>
    </source>
</evidence>
<organism evidence="4">
    <name type="scientific">Candidatus Thiocaldithrix dubininis</name>
    <dbReference type="NCBI Taxonomy" id="3080823"/>
    <lineage>
        <taxon>Bacteria</taxon>
        <taxon>Pseudomonadati</taxon>
        <taxon>Pseudomonadota</taxon>
        <taxon>Gammaproteobacteria</taxon>
        <taxon>Thiotrichales</taxon>
        <taxon>Thiotrichaceae</taxon>
        <taxon>Candidatus Thiocaldithrix</taxon>
    </lineage>
</organism>
<protein>
    <submittedName>
        <fullName evidence="4">ProQ/FINO family protein</fullName>
    </submittedName>
</protein>
<feature type="region of interest" description="Disordered" evidence="2">
    <location>
        <begin position="1"/>
        <end position="81"/>
    </location>
</feature>
<feature type="domain" description="ProQ/FinO" evidence="3">
    <location>
        <begin position="97"/>
        <end position="182"/>
    </location>
</feature>
<dbReference type="EMBL" id="CP124755">
    <property type="protein sequence ID" value="WGZ89888.1"/>
    <property type="molecule type" value="Genomic_DNA"/>
</dbReference>
<dbReference type="KEGG" id="tdu:QJT80_10270"/>
<evidence type="ECO:0000256" key="2">
    <source>
        <dbReference type="SAM" id="MobiDB-lite"/>
    </source>
</evidence>
<accession>A0AA95H616</accession>
<dbReference type="SUPFAM" id="SSF48657">
    <property type="entry name" value="FinO-like"/>
    <property type="match status" value="1"/>
</dbReference>
<evidence type="ECO:0000256" key="1">
    <source>
        <dbReference type="ARBA" id="ARBA00022884"/>
    </source>
</evidence>
<feature type="compositionally biased region" description="Low complexity" evidence="2">
    <location>
        <begin position="17"/>
        <end position="33"/>
    </location>
</feature>
<feature type="compositionally biased region" description="Basic residues" evidence="2">
    <location>
        <begin position="54"/>
        <end position="75"/>
    </location>
</feature>
<dbReference type="AlphaFoldDB" id="A0AA95H616"/>
<dbReference type="InterPro" id="IPR036442">
    <property type="entry name" value="ProQ/FinO_sf"/>
</dbReference>
<dbReference type="InterPro" id="IPR016103">
    <property type="entry name" value="ProQ/FinO"/>
</dbReference>
<dbReference type="Pfam" id="PF04352">
    <property type="entry name" value="ProQ"/>
    <property type="match status" value="1"/>
</dbReference>
<name>A0AA95H616_9GAMM</name>
<dbReference type="GO" id="GO:0003723">
    <property type="term" value="F:RNA binding"/>
    <property type="evidence" value="ECO:0007669"/>
    <property type="project" value="UniProtKB-KW"/>
</dbReference>
<dbReference type="Gene3D" id="1.10.1710.10">
    <property type="entry name" value="ProQ/FinO domain"/>
    <property type="match status" value="1"/>
</dbReference>
<sequence>MNDKTPPKKTLTLNRKPATTTPTPTPTNNQATTVQRKGKKVVIKREANPYPAKPKNHSKPRPKPKPKPRPKKKAYKPSDDKVKELNDRLNAYPVWLNYQPLAIGVERELHQLFTAEHFPGASKRNVQRLLQKHTNHGRYLQALTVGGSRYHLNGEDSGDGINAYEKQRATDTINERLKANAKPA</sequence>
<keyword evidence="1" id="KW-0694">RNA-binding</keyword>
<gene>
    <name evidence="4" type="ORF">QJT80_10270</name>
</gene>
<dbReference type="Proteomes" id="UP001300672">
    <property type="component" value="Chromosome"/>
</dbReference>
<reference evidence="4" key="2">
    <citation type="submission" date="2023-04" db="EMBL/GenBank/DDBJ databases">
        <authorList>
            <person name="Beletskiy A.V."/>
            <person name="Mardanov A.V."/>
            <person name="Ravin N.V."/>
        </authorList>
    </citation>
    <scope>NUCLEOTIDE SEQUENCE</scope>
    <source>
        <strain evidence="4">GKL-01</strain>
    </source>
</reference>
<reference evidence="4" key="1">
    <citation type="journal article" date="2023" name="Int. J. Mol. Sci.">
        <title>Metagenomics Revealed a New Genus 'Candidatus Thiocaldithrix dubininis' gen. nov., sp. nov. and a New Species 'Candidatus Thiothrix putei' sp. nov. in the Family Thiotrichaceae, Some Members of Which Have Traits of Both Na+- and H+-Motive Energetics.</title>
        <authorList>
            <person name="Ravin N.V."/>
            <person name="Muntyan M.S."/>
            <person name="Smolyakov D.D."/>
            <person name="Rudenko T.S."/>
            <person name="Beletsky A.V."/>
            <person name="Mardanov A.V."/>
            <person name="Grabovich M.Y."/>
        </authorList>
    </citation>
    <scope>NUCLEOTIDE SEQUENCE</scope>
    <source>
        <strain evidence="4">GKL-01</strain>
    </source>
</reference>
<proteinExistence type="predicted"/>